<feature type="region of interest" description="Disordered" evidence="2">
    <location>
        <begin position="358"/>
        <end position="405"/>
    </location>
</feature>
<dbReference type="PANTHER" id="PTHR11439">
    <property type="entry name" value="GAG-POL-RELATED RETROTRANSPOSON"/>
    <property type="match status" value="1"/>
</dbReference>
<reference evidence="3" key="1">
    <citation type="journal article" date="2019" name="Sci. Rep.">
        <title>Draft genome of Tanacetum cinerariifolium, the natural source of mosquito coil.</title>
        <authorList>
            <person name="Yamashiro T."/>
            <person name="Shiraishi A."/>
            <person name="Satake H."/>
            <person name="Nakayama K."/>
        </authorList>
    </citation>
    <scope>NUCLEOTIDE SEQUENCE</scope>
</reference>
<evidence type="ECO:0000256" key="2">
    <source>
        <dbReference type="SAM" id="MobiDB-lite"/>
    </source>
</evidence>
<protein>
    <submittedName>
        <fullName evidence="3">Uncharacterized mitochondrial protein AtMg00810-like</fullName>
    </submittedName>
</protein>
<evidence type="ECO:0000256" key="1">
    <source>
        <dbReference type="SAM" id="Coils"/>
    </source>
</evidence>
<gene>
    <name evidence="3" type="ORF">Tci_029405</name>
</gene>
<feature type="coiled-coil region" evidence="1">
    <location>
        <begin position="409"/>
        <end position="478"/>
    </location>
</feature>
<evidence type="ECO:0000313" key="3">
    <source>
        <dbReference type="EMBL" id="GEU57427.1"/>
    </source>
</evidence>
<comment type="caution">
    <text evidence="3">The sequence shown here is derived from an EMBL/GenBank/DDBJ whole genome shotgun (WGS) entry which is preliminary data.</text>
</comment>
<dbReference type="PANTHER" id="PTHR11439:SF495">
    <property type="entry name" value="REVERSE TRANSCRIPTASE, RNA-DEPENDENT DNA POLYMERASE-RELATED"/>
    <property type="match status" value="1"/>
</dbReference>
<dbReference type="EMBL" id="BKCJ010003828">
    <property type="protein sequence ID" value="GEU57427.1"/>
    <property type="molecule type" value="Genomic_DNA"/>
</dbReference>
<keyword evidence="1" id="KW-0175">Coiled coil</keyword>
<accession>A0A6L2L9B1</accession>
<sequence>MSSMGELTFFLRLQVKQQEDGIFISQDKYVAEILKKFDFLSVNTASTPIETKKPLVKDEEAVDVDVTPKTSHLQAVKRTFRYLKGQPKLGLWYPRESTFDLKAYSDSDYVGANLDRKSTTGGSFKCWLITTPQMVINSPCLTNKKELAISGQTTTGKELSNSLMAGSLPKTTLPTNCQLKVNVVRLKLTTVRVYAAEGLAKMGYEKTSDKLTFYKAFFSPQWKFLIHTILQCLSAKTTSWNEFNSTMASAIICLPTNQKFNFSRYILLSLVKNIEVGVPFFMFPRFVQLLINHQLGDMAHHKEIFDTPLLTKKVFSNMKMVGTRFFREVTPLFNNMLVQALEEVGILQANAQSIPITTEPSTYKSQNKHKPKRKHTQESNVPLTKYPTAQNLPSPSNDPLPSGEDSLKLKELMNFCTNLSNKVLELESEVIDIKSTYQERIEKLERRVERLEEENRMLKELKNIDVDVEINLEKAQAEGYNLDLDHQEKVLSMIDVNEEEPADVEEVLKVVKAAKLMTEVVTTTGATKVSVLRKRRGVIIQDPQETTTTANVQPKVQAKDKGKAILIKEPKPLKTQAQIELDEEVARQLEVELNADINWNVVIEQVKRVKVSEIEVRQEKDVEVESSKREDATPLASKIPIVDYKIQTKRNKPYFKIIRADGNHIDRFEKTKLKNYSDDYLLNTLKIMFEKPNVEASVWKDQKGRYGLAKDESEMSLELLRLVIKQLNEGGGLLGIMDFYKLLLLVQLSVADEDLVLLLEITAGEEEKRRHY</sequence>
<feature type="compositionally biased region" description="Polar residues" evidence="2">
    <location>
        <begin position="378"/>
        <end position="390"/>
    </location>
</feature>
<feature type="compositionally biased region" description="Low complexity" evidence="2">
    <location>
        <begin position="391"/>
        <end position="402"/>
    </location>
</feature>
<name>A0A6L2L9B1_TANCI</name>
<proteinExistence type="predicted"/>
<organism evidence="3">
    <name type="scientific">Tanacetum cinerariifolium</name>
    <name type="common">Dalmatian daisy</name>
    <name type="synonym">Chrysanthemum cinerariifolium</name>
    <dbReference type="NCBI Taxonomy" id="118510"/>
    <lineage>
        <taxon>Eukaryota</taxon>
        <taxon>Viridiplantae</taxon>
        <taxon>Streptophyta</taxon>
        <taxon>Embryophyta</taxon>
        <taxon>Tracheophyta</taxon>
        <taxon>Spermatophyta</taxon>
        <taxon>Magnoliopsida</taxon>
        <taxon>eudicotyledons</taxon>
        <taxon>Gunneridae</taxon>
        <taxon>Pentapetalae</taxon>
        <taxon>asterids</taxon>
        <taxon>campanulids</taxon>
        <taxon>Asterales</taxon>
        <taxon>Asteraceae</taxon>
        <taxon>Asteroideae</taxon>
        <taxon>Anthemideae</taxon>
        <taxon>Anthemidinae</taxon>
        <taxon>Tanacetum</taxon>
    </lineage>
</organism>
<dbReference type="AlphaFoldDB" id="A0A6L2L9B1"/>
<feature type="compositionally biased region" description="Basic residues" evidence="2">
    <location>
        <begin position="366"/>
        <end position="375"/>
    </location>
</feature>